<dbReference type="EMBL" id="HACM01006434">
    <property type="protein sequence ID" value="CRZ06876.1"/>
    <property type="molecule type" value="Transcribed_RNA"/>
</dbReference>
<dbReference type="InterPro" id="IPR016024">
    <property type="entry name" value="ARM-type_fold"/>
</dbReference>
<dbReference type="InterPro" id="IPR056457">
    <property type="entry name" value="DOP1_C"/>
</dbReference>
<evidence type="ECO:0000256" key="6">
    <source>
        <dbReference type="ARBA" id="ARBA00046326"/>
    </source>
</evidence>
<organism evidence="10">
    <name type="scientific">Spongospora subterranea</name>
    <dbReference type="NCBI Taxonomy" id="70186"/>
    <lineage>
        <taxon>Eukaryota</taxon>
        <taxon>Sar</taxon>
        <taxon>Rhizaria</taxon>
        <taxon>Endomyxa</taxon>
        <taxon>Phytomyxea</taxon>
        <taxon>Plasmodiophorida</taxon>
        <taxon>Plasmodiophoridae</taxon>
        <taxon>Spongospora</taxon>
    </lineage>
</organism>
<dbReference type="InterPro" id="IPR007249">
    <property type="entry name" value="DOP1_N"/>
</dbReference>
<dbReference type="EMBL" id="HACM01006431">
    <property type="protein sequence ID" value="CRZ06873.1"/>
    <property type="molecule type" value="Transcribed_RNA"/>
</dbReference>
<sequence>HKLVQLSRHFCLKSAFCWQNQERLVCQPPRPLAAMSLRSSRSAAEAAQRQHPRLRAFHDAMATAMQAFEKAREWPDLIKCLGRVNKVLSKFSHIEHVPMALTVSKRLAQCLNPVLPGGVHLKTLETYRVILERIGPKRLLQDLSLYSTGLFPLFSYASTRVKPDLLEIYENYYIKLGQGLLPCLSGFILAVLPGLEEGSGDVYARTLKLLEETRQQVSGPLFALALWRCLLQCPTARASALRFIVATIPPTGTPELERYLPLKRSLAIEAIVAALHDRDVLVQRVMFDLLISHFPLVVSVFTRNELIYLVQATLPVILRRETSVNRRLYSWLLGKGVDQDAGAGGAGISELTDDTLDMLVKSLIKTMIDPQTCSEDAAQSFNIARTLMEREEIQMSSFLSRISIPLIGYAYQYNCHDSEHSGSNATISQAVLKSAQLFFNQVDLDRIWASLTSALTAAFGNMNLDEKKRSVLIESDDDDENHRLLADETHARNRVYTINLIDFALDFLPMHFDNDDSGPNIIPNLIDATLKGLYNTSWDSAIEEFTRTVLFVTKLLSAKFAPYHGNAVLAEWDSFLVSVSLPRADNITDMFRSSVILCSPLPPTSSLEKALRSIDAPAAAPQAYLSAITLLFDLFHTLLLRGLKCDQHFRHASRYCHYVLEFALSQQPELACIGVEAWVRLVNVGVFEKQQVACINVAQHLWGLIGSKVSTDIHSRVALLLSHLYGLCPQLCEAVVANAMLHPVHSEDVDDSYEGYRRFARLWHLLSSFSQPDQLCEWFINGLSLILDVIDDERVPVRLIALEFLMEASSNIYRVLDPVLLILLCPSTLRSCPDLHYEDEFDTMVANHMLYRLHAMFASAHGPGLILKAGLSQFQNSALISLLKRHQHHNAKLSPDQNLVLPSAISYLDVVFWVALRFMQGVAPTGASCSFRLSNDDVRLAAVDLLVQLVAVSSQLTSQQTKPLPTLSDSATSIVQIYDCIRQIGVPTLHTLSASLDSHQCNMQVALLRLLRHIILDSSLNGSSRGSAASLCMSPAFVSTLLSGIQQSHSAGDIDNRGMLKHWIGFVLSVLPHLQTALGSVAFAVLNVLCEQIRQISNPNDDALPILLHGARGIVHYCLLEASSTHSPIPALPLSSASPSAAANPSVFGFLGGIFSTSGNVSRTDAESNGTARSCLDASYAGNAVQGLLPLVVEAVVYVWSILTVRPRRSLSHADVLILNHSFNVKPSDVPDLIISFLNPLLAQSPTVMISSFLSCKQFWTRSVSNKKFGSDMTVICGLLEALPSASPECIVSGLVAISSAVRESPASPALASQPSDIAMLHFLDQYIHHCKTTVKLTEVWPRLTQLLKLFLPSSSNFTSTSMMFPVLLLSVAHEFAHRTTWNKLDIKSLKDARDTIQSLLITCANQTVKGTTEVPVPDGAPLPSILQFQADSSEVDDDDDSPPLPSWIHLDSPPSTFRLLISRSLANVGSDLVRLVWPNGVPEDDERACSVVGSILPSAMANIEVRTVEHIEYAAASAYLLATFSTNKFKFCLKVFRKDVWSAFQHNDFFNTSVEALLHWRTILSQIVTEDPSLLTEQLMGRPINSQVLMFTSHRADVLARTRQMKRLTFMIHAGRIDEYARHLPTIVEKLVESLKMEDAILLQIHVLQCVRVLLARISPEHLTLLWPVVLMELISILDESNDLALLLEVCKFIDLVLVLLPSHFHLYQWMFIIDRLALQPGLDEPQPSVAPVESASDFNQMNVEDVEIARLCSYNPYNSFQPHIRLLCHRLRDDSSASTHSSLSRRLSGPDGVDLAQLTLSSSPTINPALRRPLLGIRQLTSISQLKQFHYEVSAHVSMQSVTAIPPDLVFIDHLLLADFVGFEGGAVPEQVAPSESAVPPLYNQQ</sequence>
<feature type="domain" description="DOP1-like C-terminal" evidence="9">
    <location>
        <begin position="1323"/>
        <end position="1741"/>
    </location>
</feature>
<dbReference type="PANTHER" id="PTHR14042">
    <property type="entry name" value="DOPEY-RELATED"/>
    <property type="match status" value="1"/>
</dbReference>
<dbReference type="PANTHER" id="PTHR14042:SF24">
    <property type="entry name" value="PROTEIN DOPEY-1 HOMOLOG"/>
    <property type="match status" value="1"/>
</dbReference>
<evidence type="ECO:0000256" key="5">
    <source>
        <dbReference type="ARBA" id="ARBA00023136"/>
    </source>
</evidence>
<evidence type="ECO:0000256" key="4">
    <source>
        <dbReference type="ARBA" id="ARBA00023034"/>
    </source>
</evidence>
<dbReference type="GO" id="GO:0005829">
    <property type="term" value="C:cytosol"/>
    <property type="evidence" value="ECO:0007669"/>
    <property type="project" value="GOC"/>
</dbReference>
<feature type="domain" description="DOP1-like middle TPR" evidence="8">
    <location>
        <begin position="356"/>
        <end position="457"/>
    </location>
</feature>
<evidence type="ECO:0000256" key="3">
    <source>
        <dbReference type="ARBA" id="ARBA00022927"/>
    </source>
</evidence>
<dbReference type="Pfam" id="PF24598">
    <property type="entry name" value="DOP1_C"/>
    <property type="match status" value="1"/>
</dbReference>
<protein>
    <submittedName>
        <fullName evidence="10">Uncharacterized protein</fullName>
    </submittedName>
</protein>
<dbReference type="Pfam" id="PF24597">
    <property type="entry name" value="TPR_DOP1_M"/>
    <property type="match status" value="1"/>
</dbReference>
<comment type="subcellular location">
    <subcellularLocation>
        <location evidence="1">Golgi apparatus membrane</location>
        <topology evidence="1">Peripheral membrane protein</topology>
    </subcellularLocation>
</comment>
<dbReference type="GO" id="GO:0006895">
    <property type="term" value="P:Golgi to endosome transport"/>
    <property type="evidence" value="ECO:0007669"/>
    <property type="project" value="InterPro"/>
</dbReference>
<accession>A0A0H5QYX6</accession>
<dbReference type="GO" id="GO:0005768">
    <property type="term" value="C:endosome"/>
    <property type="evidence" value="ECO:0007669"/>
    <property type="project" value="TreeGrafter"/>
</dbReference>
<dbReference type="SUPFAM" id="SSF48371">
    <property type="entry name" value="ARM repeat"/>
    <property type="match status" value="1"/>
</dbReference>
<proteinExistence type="inferred from homology"/>
<keyword evidence="2" id="KW-0813">Transport</keyword>
<keyword evidence="3" id="KW-0653">Protein transport</keyword>
<dbReference type="GO" id="GO:0015031">
    <property type="term" value="P:protein transport"/>
    <property type="evidence" value="ECO:0007669"/>
    <property type="project" value="UniProtKB-KW"/>
</dbReference>
<evidence type="ECO:0000259" key="9">
    <source>
        <dbReference type="Pfam" id="PF24598"/>
    </source>
</evidence>
<keyword evidence="5" id="KW-0472">Membrane</keyword>
<feature type="non-terminal residue" evidence="10">
    <location>
        <position position="1"/>
    </location>
</feature>
<comment type="similarity">
    <text evidence="6">Belongs to the DOP1 family.</text>
</comment>
<dbReference type="InterPro" id="IPR040314">
    <property type="entry name" value="DOP1"/>
</dbReference>
<feature type="domain" description="DOP1 N-terminal" evidence="7">
    <location>
        <begin position="53"/>
        <end position="335"/>
    </location>
</feature>
<keyword evidence="4" id="KW-0333">Golgi apparatus</keyword>
<name>A0A0H5QYX6_9EUKA</name>
<dbReference type="Pfam" id="PF04118">
    <property type="entry name" value="Dopey_N"/>
    <property type="match status" value="1"/>
</dbReference>
<dbReference type="GO" id="GO:0000139">
    <property type="term" value="C:Golgi membrane"/>
    <property type="evidence" value="ECO:0007669"/>
    <property type="project" value="UniProtKB-SubCell"/>
</dbReference>
<dbReference type="GO" id="GO:0005802">
    <property type="term" value="C:trans-Golgi network"/>
    <property type="evidence" value="ECO:0007669"/>
    <property type="project" value="TreeGrafter"/>
</dbReference>
<dbReference type="InterPro" id="IPR056458">
    <property type="entry name" value="TPR_DOP1_M"/>
</dbReference>
<reference evidence="10" key="1">
    <citation type="submission" date="2015-04" db="EMBL/GenBank/DDBJ databases">
        <title>The genome sequence of the plant pathogenic Rhizarian Plasmodiophora brassicae reveals insights in its biotrophic life cycle and the origin of chitin synthesis.</title>
        <authorList>
            <person name="Schwelm A."/>
            <person name="Fogelqvist J."/>
            <person name="Knaust A."/>
            <person name="Julke S."/>
            <person name="Lilja T."/>
            <person name="Dhandapani V."/>
            <person name="Bonilla-Rosso G."/>
            <person name="Karlsson M."/>
            <person name="Shevchenko A."/>
            <person name="Choi S.R."/>
            <person name="Kim H.G."/>
            <person name="Park J.Y."/>
            <person name="Lim Y.P."/>
            <person name="Ludwig-Muller J."/>
            <person name="Dixelius C."/>
        </authorList>
    </citation>
    <scope>NUCLEOTIDE SEQUENCE</scope>
    <source>
        <tissue evidence="10">Potato root galls</tissue>
    </source>
</reference>
<evidence type="ECO:0000259" key="8">
    <source>
        <dbReference type="Pfam" id="PF24597"/>
    </source>
</evidence>
<evidence type="ECO:0000256" key="2">
    <source>
        <dbReference type="ARBA" id="ARBA00022448"/>
    </source>
</evidence>
<evidence type="ECO:0000256" key="1">
    <source>
        <dbReference type="ARBA" id="ARBA00004395"/>
    </source>
</evidence>
<evidence type="ECO:0000259" key="7">
    <source>
        <dbReference type="Pfam" id="PF04118"/>
    </source>
</evidence>
<evidence type="ECO:0000313" key="10">
    <source>
        <dbReference type="EMBL" id="CRZ06876.1"/>
    </source>
</evidence>